<dbReference type="Gene3D" id="1.10.150.130">
    <property type="match status" value="1"/>
</dbReference>
<evidence type="ECO:0000256" key="2">
    <source>
        <dbReference type="ARBA" id="ARBA00022908"/>
    </source>
</evidence>
<dbReference type="Proteomes" id="UP000216478">
    <property type="component" value="Unassembled WGS sequence"/>
</dbReference>
<evidence type="ECO:0000313" key="6">
    <source>
        <dbReference type="EMBL" id="OYR10717.1"/>
    </source>
</evidence>
<dbReference type="PROSITE" id="PS51898">
    <property type="entry name" value="TYR_RECOMBINASE"/>
    <property type="match status" value="1"/>
</dbReference>
<dbReference type="PANTHER" id="PTHR30349">
    <property type="entry name" value="PHAGE INTEGRASE-RELATED"/>
    <property type="match status" value="1"/>
</dbReference>
<dbReference type="AlphaFoldDB" id="A0A256F774"/>
<reference evidence="6 7" key="1">
    <citation type="submission" date="2017-07" db="EMBL/GenBank/DDBJ databases">
        <title>Phylogenetic study on the rhizospheric bacterium Ochrobactrum sp. A44.</title>
        <authorList>
            <person name="Krzyzanowska D.M."/>
            <person name="Ossowicki A."/>
            <person name="Rajewska M."/>
            <person name="Maciag T."/>
            <person name="Kaczynski Z."/>
            <person name="Czerwicka M."/>
            <person name="Jafra S."/>
        </authorList>
    </citation>
    <scope>NUCLEOTIDE SEQUENCE [LARGE SCALE GENOMIC DNA]</scope>
    <source>
        <strain evidence="6 7">OgA9a</strain>
    </source>
</reference>
<evidence type="ECO:0000313" key="7">
    <source>
        <dbReference type="Proteomes" id="UP000216478"/>
    </source>
</evidence>
<dbReference type="GO" id="GO:0015074">
    <property type="term" value="P:DNA integration"/>
    <property type="evidence" value="ECO:0007669"/>
    <property type="project" value="UniProtKB-KW"/>
</dbReference>
<sequence>MGVGMAGKVRHLKERNGRYSARLVVPKNLRSIVGKAELETQLGADRRQALIKLPSAVAALQGQIAIAEQQAMPKSGPVSLRFPLSIEQIANRHYQSLIIFDEQIRQSDPRFSNIGFDDVFVENLRAGIAGRLNDDQLENLVGDRINRFQLLGNTDVQKGSLDWRKLAIALCVSEYEALSRSAERDEGIFNGTPEHPMLVKAIDAPEPQQPVDLMDLLDGYVNQLERQGKGKEARKRWTPVFTDLMKFVGHNDALRITDDNIRNWRNKKLETLAAKTVSDVYMASVRAVLNWAVEEKKIPENPTKGVKVKKPKQAQSREKGFRDDEALAILKACRAYTPIHRDNPSNRESEKMTAAKKFASILCAFTGARITEIMQLRKEDVRKEGDISVIRIAPDAGSVKSFTYRDVPLHPQIIAEGFLEFVDRSKSGPLFHSNTPDKALSGARTVAGRVSQWLHEIKVIPEGLQPNHAWRHRFKTIGTELGVSQRVIDAIQGHASRTAGENYGDVTILAKTRVMTQFPSYELDQ</sequence>
<dbReference type="InterPro" id="IPR050090">
    <property type="entry name" value="Tyrosine_recombinase_XerCD"/>
</dbReference>
<gene>
    <name evidence="6" type="ORF">CEV33_2182</name>
</gene>
<dbReference type="GO" id="GO:0006310">
    <property type="term" value="P:DNA recombination"/>
    <property type="evidence" value="ECO:0007669"/>
    <property type="project" value="UniProtKB-KW"/>
</dbReference>
<dbReference type="InterPro" id="IPR011010">
    <property type="entry name" value="DNA_brk_join_enz"/>
</dbReference>
<dbReference type="Pfam" id="PF00589">
    <property type="entry name" value="Phage_integrase"/>
    <property type="match status" value="1"/>
</dbReference>
<comment type="similarity">
    <text evidence="1">Belongs to the 'phage' integrase family.</text>
</comment>
<keyword evidence="3" id="KW-0238">DNA-binding</keyword>
<dbReference type="InterPro" id="IPR013762">
    <property type="entry name" value="Integrase-like_cat_sf"/>
</dbReference>
<evidence type="ECO:0000256" key="4">
    <source>
        <dbReference type="ARBA" id="ARBA00023172"/>
    </source>
</evidence>
<accession>A0A256F774</accession>
<evidence type="ECO:0000259" key="5">
    <source>
        <dbReference type="PROSITE" id="PS51898"/>
    </source>
</evidence>
<keyword evidence="7" id="KW-1185">Reference proteome</keyword>
<keyword evidence="4" id="KW-0233">DNA recombination</keyword>
<dbReference type="Gene3D" id="1.10.443.10">
    <property type="entry name" value="Intergrase catalytic core"/>
    <property type="match status" value="1"/>
</dbReference>
<comment type="caution">
    <text evidence="6">The sequence shown here is derived from an EMBL/GenBank/DDBJ whole genome shotgun (WGS) entry which is preliminary data.</text>
</comment>
<evidence type="ECO:0000256" key="1">
    <source>
        <dbReference type="ARBA" id="ARBA00008857"/>
    </source>
</evidence>
<dbReference type="PANTHER" id="PTHR30349:SF41">
    <property type="entry name" value="INTEGRASE_RECOMBINASE PROTEIN MJ0367-RELATED"/>
    <property type="match status" value="1"/>
</dbReference>
<dbReference type="SUPFAM" id="SSF56349">
    <property type="entry name" value="DNA breaking-rejoining enzymes"/>
    <property type="match status" value="1"/>
</dbReference>
<evidence type="ECO:0000256" key="3">
    <source>
        <dbReference type="ARBA" id="ARBA00023125"/>
    </source>
</evidence>
<feature type="domain" description="Tyr recombinase" evidence="5">
    <location>
        <begin position="316"/>
        <end position="516"/>
    </location>
</feature>
<dbReference type="InterPro" id="IPR010998">
    <property type="entry name" value="Integrase_recombinase_N"/>
</dbReference>
<organism evidence="6 7">
    <name type="scientific">Brucella grignonensis</name>
    <dbReference type="NCBI Taxonomy" id="94627"/>
    <lineage>
        <taxon>Bacteria</taxon>
        <taxon>Pseudomonadati</taxon>
        <taxon>Pseudomonadota</taxon>
        <taxon>Alphaproteobacteria</taxon>
        <taxon>Hyphomicrobiales</taxon>
        <taxon>Brucellaceae</taxon>
        <taxon>Brucella/Ochrobactrum group</taxon>
        <taxon>Brucella</taxon>
    </lineage>
</organism>
<dbReference type="EMBL" id="NNRL01000163">
    <property type="protein sequence ID" value="OYR10717.1"/>
    <property type="molecule type" value="Genomic_DNA"/>
</dbReference>
<name>A0A256F774_9HYPH</name>
<proteinExistence type="inferred from homology"/>
<protein>
    <submittedName>
        <fullName evidence="6">Phage integrase family protein</fullName>
    </submittedName>
</protein>
<dbReference type="GO" id="GO:0003677">
    <property type="term" value="F:DNA binding"/>
    <property type="evidence" value="ECO:0007669"/>
    <property type="project" value="UniProtKB-KW"/>
</dbReference>
<keyword evidence="2" id="KW-0229">DNA integration</keyword>
<dbReference type="InterPro" id="IPR002104">
    <property type="entry name" value="Integrase_catalytic"/>
</dbReference>